<feature type="chain" id="PRO_5045117829" evidence="1">
    <location>
        <begin position="30"/>
        <end position="145"/>
    </location>
</feature>
<evidence type="ECO:0000313" key="2">
    <source>
        <dbReference type="EMBL" id="GAA6198007.1"/>
    </source>
</evidence>
<keyword evidence="1" id="KW-0732">Signal</keyword>
<accession>A0ABQ0AQ48</accession>
<evidence type="ECO:0000256" key="1">
    <source>
        <dbReference type="SAM" id="SignalP"/>
    </source>
</evidence>
<protein>
    <submittedName>
        <fullName evidence="2">Uncharacterized protein</fullName>
    </submittedName>
</protein>
<feature type="signal peptide" evidence="1">
    <location>
        <begin position="1"/>
        <end position="29"/>
    </location>
</feature>
<name>A0ABQ0AQ48_9RHOB</name>
<reference evidence="2 3" key="1">
    <citation type="submission" date="2024-04" db="EMBL/GenBank/DDBJ databases">
        <title>Draft genome sequence of Pseudophaeobacter arcticus NBRC 116598.</title>
        <authorList>
            <person name="Miyakawa T."/>
            <person name="Kusuya Y."/>
            <person name="Miura T."/>
        </authorList>
    </citation>
    <scope>NUCLEOTIDE SEQUENCE [LARGE SCALE GENOMIC DNA]</scope>
    <source>
        <strain evidence="2 3">SU-CL00105</strain>
    </source>
</reference>
<keyword evidence="3" id="KW-1185">Reference proteome</keyword>
<comment type="caution">
    <text evidence="2">The sequence shown here is derived from an EMBL/GenBank/DDBJ whole genome shotgun (WGS) entry which is preliminary data.</text>
</comment>
<dbReference type="EMBL" id="BAABWU010000017">
    <property type="protein sequence ID" value="GAA6198007.1"/>
    <property type="molecule type" value="Genomic_DNA"/>
</dbReference>
<gene>
    <name evidence="2" type="ORF">NBRC116598_34520</name>
</gene>
<proteinExistence type="predicted"/>
<organism evidence="2 3">
    <name type="scientific">Pseudophaeobacter arcticus</name>
    <dbReference type="NCBI Taxonomy" id="385492"/>
    <lineage>
        <taxon>Bacteria</taxon>
        <taxon>Pseudomonadati</taxon>
        <taxon>Pseudomonadota</taxon>
        <taxon>Alphaproteobacteria</taxon>
        <taxon>Rhodobacterales</taxon>
        <taxon>Paracoccaceae</taxon>
        <taxon>Pseudophaeobacter</taxon>
    </lineage>
</organism>
<dbReference type="Proteomes" id="UP001441944">
    <property type="component" value="Unassembled WGS sequence"/>
</dbReference>
<evidence type="ECO:0000313" key="3">
    <source>
        <dbReference type="Proteomes" id="UP001441944"/>
    </source>
</evidence>
<sequence>MMKTITCRARQAGRILSLGLGLALASAAAALTVDPVQQYNSNAVWFENWTGLSNATLIVAAPNGKVTEVFAATGTPVFELSRDQVQDGTYRYELKAATDEQVEIVNPIDNGRGETATTRGKGFYMNGSFVVSRGVIITPEEIRED</sequence>